<accession>I4EDN9</accession>
<dbReference type="GO" id="GO:0016020">
    <property type="term" value="C:membrane"/>
    <property type="evidence" value="ECO:0007669"/>
    <property type="project" value="InterPro"/>
</dbReference>
<dbReference type="OrthoDB" id="116551at2"/>
<dbReference type="Gene3D" id="1.20.120.1760">
    <property type="match status" value="1"/>
</dbReference>
<dbReference type="GO" id="GO:0016780">
    <property type="term" value="F:phosphotransferase activity, for other substituted phosphate groups"/>
    <property type="evidence" value="ECO:0007669"/>
    <property type="project" value="InterPro"/>
</dbReference>
<dbReference type="Pfam" id="PF01066">
    <property type="entry name" value="CDP-OH_P_transf"/>
    <property type="match status" value="1"/>
</dbReference>
<dbReference type="InterPro" id="IPR043130">
    <property type="entry name" value="CDP-OH_PTrfase_TM_dom"/>
</dbReference>
<keyword evidence="3" id="KW-0812">Transmembrane</keyword>
<sequence length="203" mass="22258">MLSTLVADWVRGQFRRVGLVLARTNLSPNAFTIIGFFFNIIVALVIASGNLVLGGVLALLAGGFDLLDGAVARATNQVTRFGGFLDSTLDRYSEAAIYLGLLVYLLRGDSNQTAIFLVFAALLGSLMVSYTRARAEAAGLRADVGFFPRAERIILLALFLVLQKPVWALWILALFTNLTALQRIVHVWNATRHGDTTRRDTHH</sequence>
<dbReference type="RefSeq" id="WP_008475232.1">
    <property type="nucleotide sequence ID" value="NZ_CAGS01000066.1"/>
</dbReference>
<protein>
    <submittedName>
        <fullName evidence="4">CDP-alcohol phosphatidyltransferase</fullName>
    </submittedName>
</protein>
<dbReference type="PROSITE" id="PS00379">
    <property type="entry name" value="CDP_ALCOHOL_P_TRANSF"/>
    <property type="match status" value="1"/>
</dbReference>
<reference evidence="4 5" key="1">
    <citation type="journal article" date="2012" name="ISME J.">
        <title>Nitrification expanded: discovery, physiology and genomics of a nitrite-oxidizing bacterium from the phylum Chloroflexi.</title>
        <authorList>
            <person name="Sorokin D.Y."/>
            <person name="Lucker S."/>
            <person name="Vejmelkova D."/>
            <person name="Kostrikina N.A."/>
            <person name="Kleerebezem R."/>
            <person name="Rijpstra W.I."/>
            <person name="Damste J.S."/>
            <person name="Le Paslier D."/>
            <person name="Muyzer G."/>
            <person name="Wagner M."/>
            <person name="van Loosdrecht M.C."/>
            <person name="Daims H."/>
        </authorList>
    </citation>
    <scope>NUCLEOTIDE SEQUENCE [LARGE SCALE GENOMIC DNA]</scope>
    <source>
        <strain evidence="5">none</strain>
    </source>
</reference>
<evidence type="ECO:0000256" key="2">
    <source>
        <dbReference type="RuleBase" id="RU003750"/>
    </source>
</evidence>
<keyword evidence="3" id="KW-0472">Membrane</keyword>
<gene>
    <name evidence="4" type="ORF">NITHO_1580010</name>
</gene>
<organism evidence="4 5">
    <name type="scientific">Nitrolancea hollandica Lb</name>
    <dbReference type="NCBI Taxonomy" id="1129897"/>
    <lineage>
        <taxon>Bacteria</taxon>
        <taxon>Pseudomonadati</taxon>
        <taxon>Thermomicrobiota</taxon>
        <taxon>Thermomicrobia</taxon>
        <taxon>Sphaerobacterales</taxon>
        <taxon>Sphaerobacterineae</taxon>
        <taxon>Sphaerobacteraceae</taxon>
        <taxon>Nitrolancea</taxon>
    </lineage>
</organism>
<dbReference type="AlphaFoldDB" id="I4EDN9"/>
<keyword evidence="1 2" id="KW-0808">Transferase</keyword>
<comment type="caution">
    <text evidence="4">The sequence shown here is derived from an EMBL/GenBank/DDBJ whole genome shotgun (WGS) entry which is preliminary data.</text>
</comment>
<name>I4EDN9_9BACT</name>
<evidence type="ECO:0000256" key="1">
    <source>
        <dbReference type="ARBA" id="ARBA00022679"/>
    </source>
</evidence>
<feature type="transmembrane region" description="Helical" evidence="3">
    <location>
        <begin position="114"/>
        <end position="133"/>
    </location>
</feature>
<evidence type="ECO:0000313" key="4">
    <source>
        <dbReference type="EMBL" id="CCF82801.1"/>
    </source>
</evidence>
<keyword evidence="3" id="KW-1133">Transmembrane helix</keyword>
<proteinExistence type="inferred from homology"/>
<evidence type="ECO:0000313" key="5">
    <source>
        <dbReference type="Proteomes" id="UP000004221"/>
    </source>
</evidence>
<dbReference type="InterPro" id="IPR000462">
    <property type="entry name" value="CDP-OH_P_trans"/>
</dbReference>
<keyword evidence="5" id="KW-1185">Reference proteome</keyword>
<dbReference type="InterPro" id="IPR048254">
    <property type="entry name" value="CDP_ALCOHOL_P_TRANSF_CS"/>
</dbReference>
<dbReference type="Proteomes" id="UP000004221">
    <property type="component" value="Unassembled WGS sequence"/>
</dbReference>
<evidence type="ECO:0000256" key="3">
    <source>
        <dbReference type="SAM" id="Phobius"/>
    </source>
</evidence>
<comment type="similarity">
    <text evidence="2">Belongs to the CDP-alcohol phosphatidyltransferase class-I family.</text>
</comment>
<feature type="transmembrane region" description="Helical" evidence="3">
    <location>
        <begin position="153"/>
        <end position="175"/>
    </location>
</feature>
<dbReference type="GO" id="GO:0008654">
    <property type="term" value="P:phospholipid biosynthetic process"/>
    <property type="evidence" value="ECO:0007669"/>
    <property type="project" value="InterPro"/>
</dbReference>
<dbReference type="EMBL" id="CAGS01000066">
    <property type="protein sequence ID" value="CCF82801.1"/>
    <property type="molecule type" value="Genomic_DNA"/>
</dbReference>
<feature type="transmembrane region" description="Helical" evidence="3">
    <location>
        <begin position="33"/>
        <end position="60"/>
    </location>
</feature>